<sequence length="276" mass="27650">MPSAYHTPVQTTLVAPQVQGALTISPGTAGTPAVAFAGDADSGLFHPAPDSVGIATGGAERIRVTPVGQLVLQHTASLPNAWGAHCGLQANNSEGAAVSRWEDNPYGSNIYFQKSRGAPGDLQAVRAGDGLANIVVAGANGTAFRESFSLRVTAAGNPGTVSVPGNVALCLAETGTIPAFARLQIHNDGISRFGLAASGAEMLRLTPAPDQVNRLGMAGAGTGGMPVVAAEGADATIHLGLRPKGGGSIVIQSLPTSPDGLPPGALWNSSGTVRIV</sequence>
<accession>A0A2R4VUC6</accession>
<dbReference type="OrthoDB" id="564699at2"/>
<geneLocation type="plasmid" evidence="1 2">
    <name>pYZ4</name>
</geneLocation>
<dbReference type="AlphaFoldDB" id="A0A2R4VUC6"/>
<dbReference type="Proteomes" id="UP000077405">
    <property type="component" value="Plasmid pYZ4"/>
</dbReference>
<gene>
    <name evidence="1" type="ORF">A6A40_23670</name>
</gene>
<keyword evidence="1" id="KW-0614">Plasmid</keyword>
<dbReference type="EMBL" id="CP028905">
    <property type="protein sequence ID" value="AWB08049.1"/>
    <property type="molecule type" value="Genomic_DNA"/>
</dbReference>
<keyword evidence="2" id="KW-1185">Reference proteome</keyword>
<dbReference type="KEGG" id="ahu:A6A40_23670"/>
<dbReference type="RefSeq" id="WP_108548324.1">
    <property type="nucleotide sequence ID" value="NZ_CP028905.1"/>
</dbReference>
<reference evidence="1 2" key="1">
    <citation type="submission" date="2018-04" db="EMBL/GenBank/DDBJ databases">
        <title>Complete genome sequence of the nitrogen-fixing bacterium Azospirillum humicireducens type strain SgZ-5.</title>
        <authorList>
            <person name="Yu Z."/>
        </authorList>
    </citation>
    <scope>NUCLEOTIDE SEQUENCE [LARGE SCALE GENOMIC DNA]</scope>
    <source>
        <strain evidence="1 2">SgZ-5</strain>
        <plasmid evidence="1 2">pYZ4</plasmid>
    </source>
</reference>
<organism evidence="1 2">
    <name type="scientific">Azospirillum humicireducens</name>
    <dbReference type="NCBI Taxonomy" id="1226968"/>
    <lineage>
        <taxon>Bacteria</taxon>
        <taxon>Pseudomonadati</taxon>
        <taxon>Pseudomonadota</taxon>
        <taxon>Alphaproteobacteria</taxon>
        <taxon>Rhodospirillales</taxon>
        <taxon>Azospirillaceae</taxon>
        <taxon>Azospirillum</taxon>
    </lineage>
</organism>
<evidence type="ECO:0000313" key="1">
    <source>
        <dbReference type="EMBL" id="AWB08049.1"/>
    </source>
</evidence>
<proteinExistence type="predicted"/>
<name>A0A2R4VUC6_9PROT</name>
<evidence type="ECO:0000313" key="2">
    <source>
        <dbReference type="Proteomes" id="UP000077405"/>
    </source>
</evidence>
<protein>
    <submittedName>
        <fullName evidence="1">Uncharacterized protein</fullName>
    </submittedName>
</protein>